<dbReference type="AlphaFoldDB" id="A0A438DG96"/>
<organism evidence="2 3">
    <name type="scientific">Vitis vinifera</name>
    <name type="common">Grape</name>
    <dbReference type="NCBI Taxonomy" id="29760"/>
    <lineage>
        <taxon>Eukaryota</taxon>
        <taxon>Viridiplantae</taxon>
        <taxon>Streptophyta</taxon>
        <taxon>Embryophyta</taxon>
        <taxon>Tracheophyta</taxon>
        <taxon>Spermatophyta</taxon>
        <taxon>Magnoliopsida</taxon>
        <taxon>eudicotyledons</taxon>
        <taxon>Gunneridae</taxon>
        <taxon>Pentapetalae</taxon>
        <taxon>rosids</taxon>
        <taxon>Vitales</taxon>
        <taxon>Vitaceae</taxon>
        <taxon>Viteae</taxon>
        <taxon>Vitis</taxon>
    </lineage>
</organism>
<dbReference type="PANTHER" id="PTHR11439:SF440">
    <property type="entry name" value="INTEGRASE CATALYTIC DOMAIN-CONTAINING PROTEIN"/>
    <property type="match status" value="1"/>
</dbReference>
<reference evidence="2 3" key="1">
    <citation type="journal article" date="2018" name="PLoS Genet.">
        <title>Population sequencing reveals clonal diversity and ancestral inbreeding in the grapevine cultivar Chardonnay.</title>
        <authorList>
            <person name="Roach M.J."/>
            <person name="Johnson D.L."/>
            <person name="Bohlmann J."/>
            <person name="van Vuuren H.J."/>
            <person name="Jones S.J."/>
            <person name="Pretorius I.S."/>
            <person name="Schmidt S.A."/>
            <person name="Borneman A.R."/>
        </authorList>
    </citation>
    <scope>NUCLEOTIDE SEQUENCE [LARGE SCALE GENOMIC DNA]</scope>
    <source>
        <strain evidence="3">cv. Chardonnay</strain>
        <tissue evidence="2">Leaf</tissue>
    </source>
</reference>
<dbReference type="InterPro" id="IPR043502">
    <property type="entry name" value="DNA/RNA_pol_sf"/>
</dbReference>
<protein>
    <submittedName>
        <fullName evidence="2">Retrovirus-related Pol polyprotein from transposon RE1</fullName>
    </submittedName>
</protein>
<sequence length="295" mass="33877">MDVKNAFLNGELDEEVYMDLPSGFDGGYKGRKVCRLKKSLYGLKQSPSACFDRFTKSIKNMDDIILSRDDLEELVRLKGFLAQDFEIKDLGQLRYFLGMEVARTKKGISISQKKCIVDLLKETCMLGCKPSETPIEWNDKLRMKTSNPIDRERYQRLVGKLIYLAHTRLDIAFATTPRKGIFIGKNEKRDVEAYADVDWAGSIDDRKSTIGYCTFVWGTITWRSKKQNVKARSSTKAEYRALTQGTCELIRLQRLLEELKIPSEKPMKLFCNNKVAISIAYNPVHHDRTKHVEVG</sequence>
<comment type="caution">
    <text evidence="2">The sequence shown here is derived from an EMBL/GenBank/DDBJ whole genome shotgun (WGS) entry which is preliminary data.</text>
</comment>
<evidence type="ECO:0000313" key="3">
    <source>
        <dbReference type="Proteomes" id="UP000288805"/>
    </source>
</evidence>
<dbReference type="PANTHER" id="PTHR11439">
    <property type="entry name" value="GAG-POL-RELATED RETROTRANSPOSON"/>
    <property type="match status" value="1"/>
</dbReference>
<dbReference type="Pfam" id="PF07727">
    <property type="entry name" value="RVT_2"/>
    <property type="match status" value="2"/>
</dbReference>
<dbReference type="EMBL" id="QGNW01001641">
    <property type="protein sequence ID" value="RVW34482.1"/>
    <property type="molecule type" value="Genomic_DNA"/>
</dbReference>
<dbReference type="Proteomes" id="UP000288805">
    <property type="component" value="Unassembled WGS sequence"/>
</dbReference>
<feature type="domain" description="Reverse transcriptase Ty1/copia-type" evidence="1">
    <location>
        <begin position="61"/>
        <end position="136"/>
    </location>
</feature>
<proteinExistence type="predicted"/>
<evidence type="ECO:0000259" key="1">
    <source>
        <dbReference type="Pfam" id="PF07727"/>
    </source>
</evidence>
<dbReference type="InterPro" id="IPR013103">
    <property type="entry name" value="RVT_2"/>
</dbReference>
<accession>A0A438DG96</accession>
<feature type="domain" description="Reverse transcriptase Ty1/copia-type" evidence="1">
    <location>
        <begin position="1"/>
        <end position="59"/>
    </location>
</feature>
<dbReference type="SUPFAM" id="SSF56672">
    <property type="entry name" value="DNA/RNA polymerases"/>
    <property type="match status" value="1"/>
</dbReference>
<evidence type="ECO:0000313" key="2">
    <source>
        <dbReference type="EMBL" id="RVW34482.1"/>
    </source>
</evidence>
<dbReference type="CDD" id="cd09272">
    <property type="entry name" value="RNase_HI_RT_Ty1"/>
    <property type="match status" value="1"/>
</dbReference>
<gene>
    <name evidence="2" type="primary">RE1_1840</name>
    <name evidence="2" type="ORF">CK203_081423</name>
</gene>
<name>A0A438DG96_VITVI</name>